<reference evidence="1" key="1">
    <citation type="submission" date="2021-06" db="EMBL/GenBank/DDBJ databases">
        <authorList>
            <person name="Hodson N. C."/>
            <person name="Mongue J. A."/>
            <person name="Jaron S. K."/>
        </authorList>
    </citation>
    <scope>NUCLEOTIDE SEQUENCE</scope>
</reference>
<proteinExistence type="predicted"/>
<sequence>PLQDLCHFLNFSGVGILGQRTLDPVNANIDDTDDRDLAELQPLTGFGISDGPPVTDVSELTCLTTRFDQLLAEN</sequence>
<name>A0A8J2NV99_9HEXA</name>
<feature type="non-terminal residue" evidence="1">
    <location>
        <position position="1"/>
    </location>
</feature>
<dbReference type="Proteomes" id="UP000708208">
    <property type="component" value="Unassembled WGS sequence"/>
</dbReference>
<dbReference type="AlphaFoldDB" id="A0A8J2NV99"/>
<protein>
    <submittedName>
        <fullName evidence="1">Uncharacterized protein</fullName>
    </submittedName>
</protein>
<keyword evidence="2" id="KW-1185">Reference proteome</keyword>
<comment type="caution">
    <text evidence="1">The sequence shown here is derived from an EMBL/GenBank/DDBJ whole genome shotgun (WGS) entry which is preliminary data.</text>
</comment>
<dbReference type="EMBL" id="CAJVCH010032964">
    <property type="protein sequence ID" value="CAG7713144.1"/>
    <property type="molecule type" value="Genomic_DNA"/>
</dbReference>
<accession>A0A8J2NV99</accession>
<feature type="non-terminal residue" evidence="1">
    <location>
        <position position="74"/>
    </location>
</feature>
<gene>
    <name evidence="1" type="ORF">AFUS01_LOCUS5213</name>
</gene>
<evidence type="ECO:0000313" key="2">
    <source>
        <dbReference type="Proteomes" id="UP000708208"/>
    </source>
</evidence>
<organism evidence="1 2">
    <name type="scientific">Allacma fusca</name>
    <dbReference type="NCBI Taxonomy" id="39272"/>
    <lineage>
        <taxon>Eukaryota</taxon>
        <taxon>Metazoa</taxon>
        <taxon>Ecdysozoa</taxon>
        <taxon>Arthropoda</taxon>
        <taxon>Hexapoda</taxon>
        <taxon>Collembola</taxon>
        <taxon>Symphypleona</taxon>
        <taxon>Sminthuridae</taxon>
        <taxon>Allacma</taxon>
    </lineage>
</organism>
<evidence type="ECO:0000313" key="1">
    <source>
        <dbReference type="EMBL" id="CAG7713144.1"/>
    </source>
</evidence>